<dbReference type="HOGENOM" id="CLU_025885_1_3_1"/>
<dbReference type="PROSITE" id="PS51432">
    <property type="entry name" value="AP_NUCLEASE_F2_4"/>
    <property type="match status" value="1"/>
</dbReference>
<dbReference type="GO" id="GO:0016829">
    <property type="term" value="F:lyase activity"/>
    <property type="evidence" value="ECO:0007669"/>
    <property type="project" value="UniProtKB-KW"/>
</dbReference>
<dbReference type="HAMAP" id="MF_00152">
    <property type="entry name" value="Nfo"/>
    <property type="match status" value="1"/>
</dbReference>
<sequence>MRPKGLAPGLLYFDRYIVVRDRTRHTRGREKHRSDDFTLRTADVTSNAARLSKIVMPAKSKAIASVVEAVTSTTLRRSSRQSMASGSSGPRAASKAASASTAEGAVKSPPAKRIRVKAEPENEPVAAPGPSRRRSGGKTGLKTEEAEAAVKSEQVEDPSLDAKLPATKKRRTKKEALDQDEIFPSRPSPHQLLSNGKQQGSDRRGSGLFIGAHISSAGGVENAPLNALRIGGNAFSCFVRPKMQWASNPIPDTSIEQFKQRVAEHMFMPSPSSLKTEQGIKQNPDSISDSEAYGYVVPHGCYLVNLANPDESKREKSFEAFIDDLRRCEQLGVRLFNFHPGSMTAASAAGEEPPDVGPLSEIRAAKADACALVASYINRAHSLTSSVVILVENMAGSKNDTILGSSLADLASIISRVTDRSRVGVCLDTCHAFAAGYDITTPDAYSAFAAHIDSTIGWQTVRAWHLNDSKFPLGCKRDRHANIGRGYIGLGGFWNIVNDERWNGIPLILETPALGNAGSAFPGKQGMVKMHEVWSMQIQALYSLRGTKWGEWQVAEEWLERADRVIEEAERLHAAKKGAKNSDKKPKAKKKKKKDESEDDEDSELSDE</sequence>
<feature type="compositionally biased region" description="Low complexity" evidence="9">
    <location>
        <begin position="75"/>
        <end position="105"/>
    </location>
</feature>
<dbReference type="GO" id="GO:0003906">
    <property type="term" value="F:DNA-(apurinic or apyrimidinic site) endonuclease activity"/>
    <property type="evidence" value="ECO:0007669"/>
    <property type="project" value="TreeGrafter"/>
</dbReference>
<dbReference type="FunFam" id="3.20.20.150:FF:000001">
    <property type="entry name" value="Probable endonuclease 4"/>
    <property type="match status" value="1"/>
</dbReference>
<dbReference type="PANTHER" id="PTHR21445">
    <property type="entry name" value="ENDONUCLEASE IV ENDODEOXYRIBONUCLEASE IV"/>
    <property type="match status" value="1"/>
</dbReference>
<feature type="region of interest" description="Disordered" evidence="9">
    <location>
        <begin position="572"/>
        <end position="608"/>
    </location>
</feature>
<evidence type="ECO:0000256" key="6">
    <source>
        <dbReference type="ARBA" id="ARBA00022801"/>
    </source>
</evidence>
<keyword evidence="8" id="KW-0234">DNA repair</keyword>
<dbReference type="GO" id="GO:0005634">
    <property type="term" value="C:nucleus"/>
    <property type="evidence" value="ECO:0007669"/>
    <property type="project" value="TreeGrafter"/>
</dbReference>
<evidence type="ECO:0000313" key="12">
    <source>
        <dbReference type="Proteomes" id="UP000014071"/>
    </source>
</evidence>
<dbReference type="InterPro" id="IPR013022">
    <property type="entry name" value="Xyl_isomerase-like_TIM-brl"/>
</dbReference>
<dbReference type="InterPro" id="IPR018246">
    <property type="entry name" value="AP_endonuc_F2_Zn_BS"/>
</dbReference>
<proteinExistence type="inferred from homology"/>
<organism evidence="11 12">
    <name type="scientific">Pseudozyma hubeiensis (strain SY62)</name>
    <name type="common">Yeast</name>
    <dbReference type="NCBI Taxonomy" id="1305764"/>
    <lineage>
        <taxon>Eukaryota</taxon>
        <taxon>Fungi</taxon>
        <taxon>Dikarya</taxon>
        <taxon>Basidiomycota</taxon>
        <taxon>Ustilaginomycotina</taxon>
        <taxon>Ustilaginomycetes</taxon>
        <taxon>Ustilaginales</taxon>
        <taxon>Ustilaginaceae</taxon>
        <taxon>Pseudozyma</taxon>
    </lineage>
</organism>
<keyword evidence="11" id="KW-0456">Lyase</keyword>
<dbReference type="GO" id="GO:0008081">
    <property type="term" value="F:phosphoric diester hydrolase activity"/>
    <property type="evidence" value="ECO:0007669"/>
    <property type="project" value="TreeGrafter"/>
</dbReference>
<name>R9P2N2_PSEHS</name>
<feature type="region of interest" description="Disordered" evidence="9">
    <location>
        <begin position="75"/>
        <end position="207"/>
    </location>
</feature>
<evidence type="ECO:0000256" key="7">
    <source>
        <dbReference type="ARBA" id="ARBA00022833"/>
    </source>
</evidence>
<evidence type="ECO:0000256" key="3">
    <source>
        <dbReference type="ARBA" id="ARBA00021759"/>
    </source>
</evidence>
<dbReference type="GeneID" id="24108457"/>
<evidence type="ECO:0000256" key="2">
    <source>
        <dbReference type="ARBA" id="ARBA00005340"/>
    </source>
</evidence>
<dbReference type="CDD" id="cd00019">
    <property type="entry name" value="AP2Ec"/>
    <property type="match status" value="1"/>
</dbReference>
<evidence type="ECO:0000313" key="11">
    <source>
        <dbReference type="EMBL" id="GAC95591.1"/>
    </source>
</evidence>
<dbReference type="RefSeq" id="XP_012189178.1">
    <property type="nucleotide sequence ID" value="XM_012333788.1"/>
</dbReference>
<comment type="similarity">
    <text evidence="2">Belongs to the AP endonuclease 2 family.</text>
</comment>
<dbReference type="OrthoDB" id="7663182at2759"/>
<evidence type="ECO:0000256" key="9">
    <source>
        <dbReference type="SAM" id="MobiDB-lite"/>
    </source>
</evidence>
<keyword evidence="4" id="KW-0479">Metal-binding</keyword>
<dbReference type="SMART" id="SM00518">
    <property type="entry name" value="AP2Ec"/>
    <property type="match status" value="1"/>
</dbReference>
<keyword evidence="5" id="KW-0227">DNA damage</keyword>
<evidence type="ECO:0000259" key="10">
    <source>
        <dbReference type="Pfam" id="PF01261"/>
    </source>
</evidence>
<evidence type="ECO:0000256" key="8">
    <source>
        <dbReference type="ARBA" id="ARBA00023204"/>
    </source>
</evidence>
<accession>R9P2N2</accession>
<keyword evidence="12" id="KW-1185">Reference proteome</keyword>
<dbReference type="GO" id="GO:0005739">
    <property type="term" value="C:mitochondrion"/>
    <property type="evidence" value="ECO:0007669"/>
    <property type="project" value="TreeGrafter"/>
</dbReference>
<dbReference type="InterPro" id="IPR001719">
    <property type="entry name" value="AP_endonuc_2"/>
</dbReference>
<dbReference type="AlphaFoldDB" id="R9P2N2"/>
<keyword evidence="7" id="KW-0862">Zinc</keyword>
<dbReference type="InterPro" id="IPR036237">
    <property type="entry name" value="Xyl_isomerase-like_sf"/>
</dbReference>
<dbReference type="eggNOG" id="KOG3997">
    <property type="taxonomic scope" value="Eukaryota"/>
</dbReference>
<feature type="compositionally biased region" description="Acidic residues" evidence="9">
    <location>
        <begin position="597"/>
        <end position="608"/>
    </location>
</feature>
<dbReference type="SUPFAM" id="SSF51658">
    <property type="entry name" value="Xylose isomerase-like"/>
    <property type="match status" value="1"/>
</dbReference>
<comment type="cofactor">
    <cofactor evidence="1">
        <name>Zn(2+)</name>
        <dbReference type="ChEBI" id="CHEBI:29105"/>
    </cofactor>
</comment>
<gene>
    <name evidence="11" type="ORF">PHSY_003167</name>
</gene>
<evidence type="ECO:0000256" key="4">
    <source>
        <dbReference type="ARBA" id="ARBA00022723"/>
    </source>
</evidence>
<dbReference type="Pfam" id="PF01261">
    <property type="entry name" value="AP_endonuc_2"/>
    <property type="match status" value="1"/>
</dbReference>
<feature type="compositionally biased region" description="Basic and acidic residues" evidence="9">
    <location>
        <begin position="141"/>
        <end position="154"/>
    </location>
</feature>
<dbReference type="STRING" id="1305764.R9P2N2"/>
<reference evidence="12" key="1">
    <citation type="journal article" date="2013" name="Genome Announc.">
        <title>Draft genome sequence of the basidiomycetous yeast-like fungus Pseudozyma hubeiensis SY62, which produces an abundant amount of the biosurfactant mannosylerythritol lipids.</title>
        <authorList>
            <person name="Konishi M."/>
            <person name="Hatada Y."/>
            <person name="Horiuchi J."/>
        </authorList>
    </citation>
    <scope>NUCLEOTIDE SEQUENCE [LARGE SCALE GENOMIC DNA]</scope>
    <source>
        <strain evidence="12">SY62</strain>
    </source>
</reference>
<feature type="domain" description="Xylose isomerase-like TIM barrel" evidence="10">
    <location>
        <begin position="295"/>
        <end position="514"/>
    </location>
</feature>
<dbReference type="PROSITE" id="PS00730">
    <property type="entry name" value="AP_NUCLEASE_F2_2"/>
    <property type="match status" value="1"/>
</dbReference>
<dbReference type="GO" id="GO:0008270">
    <property type="term" value="F:zinc ion binding"/>
    <property type="evidence" value="ECO:0007669"/>
    <property type="project" value="InterPro"/>
</dbReference>
<dbReference type="GO" id="GO:0006284">
    <property type="term" value="P:base-excision repair"/>
    <property type="evidence" value="ECO:0007669"/>
    <property type="project" value="TreeGrafter"/>
</dbReference>
<keyword evidence="6" id="KW-0378">Hydrolase</keyword>
<dbReference type="PANTHER" id="PTHR21445:SF0">
    <property type="entry name" value="APURINIC-APYRIMIDINIC ENDONUCLEASE"/>
    <property type="match status" value="1"/>
</dbReference>
<dbReference type="Gene3D" id="3.20.20.150">
    <property type="entry name" value="Divalent-metal-dependent TIM barrel enzymes"/>
    <property type="match status" value="1"/>
</dbReference>
<dbReference type="PROSITE" id="PS00731">
    <property type="entry name" value="AP_NUCLEASE_F2_3"/>
    <property type="match status" value="1"/>
</dbReference>
<dbReference type="GO" id="GO:0003677">
    <property type="term" value="F:DNA binding"/>
    <property type="evidence" value="ECO:0007669"/>
    <property type="project" value="InterPro"/>
</dbReference>
<protein>
    <recommendedName>
        <fullName evidence="3">Apurinic-apyrimidinic endonuclease 1</fullName>
    </recommendedName>
</protein>
<evidence type="ECO:0000256" key="1">
    <source>
        <dbReference type="ARBA" id="ARBA00001947"/>
    </source>
</evidence>
<dbReference type="EMBL" id="DF238795">
    <property type="protein sequence ID" value="GAC95591.1"/>
    <property type="molecule type" value="Genomic_DNA"/>
</dbReference>
<dbReference type="Proteomes" id="UP000014071">
    <property type="component" value="Unassembled WGS sequence"/>
</dbReference>
<dbReference type="NCBIfam" id="TIGR00587">
    <property type="entry name" value="nfo"/>
    <property type="match status" value="1"/>
</dbReference>
<evidence type="ECO:0000256" key="5">
    <source>
        <dbReference type="ARBA" id="ARBA00022763"/>
    </source>
</evidence>